<keyword evidence="1" id="KW-0812">Transmembrane</keyword>
<evidence type="ECO:0000313" key="2">
    <source>
        <dbReference type="EMBL" id="ADL19193.1"/>
    </source>
</evidence>
<evidence type="ECO:0000256" key="1">
    <source>
        <dbReference type="SAM" id="Phobius"/>
    </source>
</evidence>
<organism evidence="2 3">
    <name type="scientific">Acidilobus saccharovorans (strain DSM 16705 / JCM 18335 / VKM B-2471 / 345-15)</name>
    <dbReference type="NCBI Taxonomy" id="666510"/>
    <lineage>
        <taxon>Archaea</taxon>
        <taxon>Thermoproteota</taxon>
        <taxon>Thermoprotei</taxon>
        <taxon>Acidilobales</taxon>
        <taxon>Acidilobaceae</taxon>
        <taxon>Acidilobus</taxon>
    </lineage>
</organism>
<sequence>MDRQTVIEGVALIIIGVIALGLYLGLAMSQLTIYYPLRGSSLAENPTYEALFYNVSARLYHENSTGWALIMVRFNQTQPPFMVMGVYVVRTGGSPVIVASLQSLSLQPTEVLESAQPFVLNETELEQLPHLVYYLNGAPYAAAQLNVTNITNGNLRGSITSYYDLSTGNLLFANLTYVYANGTPYSTAIYKLYNVTVLFYHDGVLRVQDVPLVYFAYGVLALVAGVGMVLGAIRIVGSA</sequence>
<dbReference type="STRING" id="666510.ASAC_0787"/>
<dbReference type="KEGG" id="asc:ASAC_0787"/>
<feature type="transmembrane region" description="Helical" evidence="1">
    <location>
        <begin position="6"/>
        <end position="28"/>
    </location>
</feature>
<dbReference type="OrthoDB" id="380466at2157"/>
<dbReference type="EMBL" id="CP001742">
    <property type="protein sequence ID" value="ADL19193.1"/>
    <property type="molecule type" value="Genomic_DNA"/>
</dbReference>
<protein>
    <submittedName>
        <fullName evidence="2">Uncharacterized protein</fullName>
    </submittedName>
</protein>
<dbReference type="eggNOG" id="arCOG13719">
    <property type="taxonomic scope" value="Archaea"/>
</dbReference>
<gene>
    <name evidence="2" type="ordered locus">ASAC_0787</name>
</gene>
<keyword evidence="1" id="KW-1133">Transmembrane helix</keyword>
<dbReference type="HOGENOM" id="CLU_1159003_0_0_2"/>
<evidence type="ECO:0000313" key="3">
    <source>
        <dbReference type="Proteomes" id="UP000000346"/>
    </source>
</evidence>
<keyword evidence="3" id="KW-1185">Reference proteome</keyword>
<dbReference type="RefSeq" id="WP_013266705.1">
    <property type="nucleotide sequence ID" value="NC_014374.1"/>
</dbReference>
<accession>D9Q1K5</accession>
<keyword evidence="1" id="KW-0472">Membrane</keyword>
<reference evidence="2 3" key="1">
    <citation type="journal article" date="2010" name="Appl. Environ. Microbiol.">
        <title>The genome sequence of the crenarchaeon Acidilobus saccharovorans supports a new order, Acidilobales, and suggests an important ecological role in terrestrial acidic hot springs.</title>
        <authorList>
            <person name="Mardanov A.V."/>
            <person name="Svetlitchnyi V.A."/>
            <person name="Beletsky A.V."/>
            <person name="Prokofeva M.I."/>
            <person name="Bonch-Osmolovskaya E.A."/>
            <person name="Ravin N.V."/>
            <person name="Skryabin K.G."/>
        </authorList>
    </citation>
    <scope>NUCLEOTIDE SEQUENCE [LARGE SCALE GENOMIC DNA]</scope>
    <source>
        <strain evidence="3">DSM 16705 / JCM 18335 / VKM B-2471 / 345-15</strain>
    </source>
</reference>
<dbReference type="AlphaFoldDB" id="D9Q1K5"/>
<dbReference type="GeneID" id="9499022"/>
<dbReference type="InParanoid" id="D9Q1K5"/>
<feature type="transmembrane region" description="Helical" evidence="1">
    <location>
        <begin position="212"/>
        <end position="236"/>
    </location>
</feature>
<proteinExistence type="predicted"/>
<dbReference type="Proteomes" id="UP000000346">
    <property type="component" value="Chromosome"/>
</dbReference>
<name>D9Q1K5_ACIS3</name>